<dbReference type="Gene3D" id="3.20.110.10">
    <property type="entry name" value="Glycoside hydrolase 38, N terminal domain"/>
    <property type="match status" value="1"/>
</dbReference>
<dbReference type="OrthoDB" id="237949at2"/>
<evidence type="ECO:0008006" key="3">
    <source>
        <dbReference type="Google" id="ProtNLM"/>
    </source>
</evidence>
<name>A0A916VZY4_9HYPH</name>
<accession>A0A916VZY4</accession>
<dbReference type="EMBL" id="BMKB01000004">
    <property type="protein sequence ID" value="GGA55094.1"/>
    <property type="molecule type" value="Genomic_DNA"/>
</dbReference>
<dbReference type="InterPro" id="IPR011330">
    <property type="entry name" value="Glyco_hydro/deAcase_b/a-brl"/>
</dbReference>
<dbReference type="Proteomes" id="UP000596977">
    <property type="component" value="Unassembled WGS sequence"/>
</dbReference>
<gene>
    <name evidence="1" type="ORF">GCM10011499_26570</name>
</gene>
<reference evidence="1 2" key="1">
    <citation type="journal article" date="2014" name="Int. J. Syst. Evol. Microbiol.">
        <title>Complete genome sequence of Corynebacterium casei LMG S-19264T (=DSM 44701T), isolated from a smear-ripened cheese.</title>
        <authorList>
            <consortium name="US DOE Joint Genome Institute (JGI-PGF)"/>
            <person name="Walter F."/>
            <person name="Albersmeier A."/>
            <person name="Kalinowski J."/>
            <person name="Ruckert C."/>
        </authorList>
    </citation>
    <scope>NUCLEOTIDE SEQUENCE [LARGE SCALE GENOMIC DNA]</scope>
    <source>
        <strain evidence="1 2">CGMCC 1.15896</strain>
    </source>
</reference>
<dbReference type="GO" id="GO:0005975">
    <property type="term" value="P:carbohydrate metabolic process"/>
    <property type="evidence" value="ECO:0007669"/>
    <property type="project" value="InterPro"/>
</dbReference>
<evidence type="ECO:0000313" key="1">
    <source>
        <dbReference type="EMBL" id="GGA55094.1"/>
    </source>
</evidence>
<dbReference type="AlphaFoldDB" id="A0A916VZY4"/>
<dbReference type="CDD" id="cd10791">
    <property type="entry name" value="GH38N_AMII_like_1"/>
    <property type="match status" value="1"/>
</dbReference>
<dbReference type="InterPro" id="IPR027291">
    <property type="entry name" value="Glyco_hydro_38_N_sf"/>
</dbReference>
<sequence>MLPRQIHLIYKTHLDIGFTEHAEKVRRLYHSRFIPQALDTGEHFYAENPDAPKFIWTTGAWLIWDHLQNQSKENVDRLEAAIEKGIIRWHALPFTTHTELMSPALFECGLSFSQELDRRFGKKTIAAKMTDVPGHTLGMVPLLANAGVRFLHLGVNTACPVPDVPPIFRWRAPDGSEVVVMYQNSYGETYFPDGMGTGLSFAHTNDNMGPQAIHQTVEILREYAHRYPDADIRASTLDAFGQLLWGRREQFPVIEHEIGDSWIHGAAADPIKAARFRALQSLFDEFSGDGLTDSRLAFGRHLTMVAEHTCGVDIKTFLRDETAWDRIAFDAARMRDYRFSYAEASWAEQRGYIDQAISALDGDDKARADAALKEITPPPPVMLSSARADVEIEGWAIRLDPQSGDVVELRTPDGTTISGNDGPLLGYRHESYDDRDVQTHMDTYLIDRPEWAYLDHAKPGLEKAETALSVVWTPQLEGIGQAGDDLVIGMKMPERAIATLGAPERIEYRLAVRDDALQIAVVLRCKPANRMPEAGFFYFRPHDAANWSFLKTGLWVDPTDVATHGGGQLQAVFQTRGVSDAATIALTPLDTPLVAPVDWPFMAYNQNRPDFAKGLRFCLYNNKWGTNFPMWWEGDFQARFQIRTSDKSTGN</sequence>
<evidence type="ECO:0000313" key="2">
    <source>
        <dbReference type="Proteomes" id="UP000596977"/>
    </source>
</evidence>
<keyword evidence="2" id="KW-1185">Reference proteome</keyword>
<proteinExistence type="predicted"/>
<organism evidence="1 2">
    <name type="scientific">Pelagibacterium lentulum</name>
    <dbReference type="NCBI Taxonomy" id="2029865"/>
    <lineage>
        <taxon>Bacteria</taxon>
        <taxon>Pseudomonadati</taxon>
        <taxon>Pseudomonadota</taxon>
        <taxon>Alphaproteobacteria</taxon>
        <taxon>Hyphomicrobiales</taxon>
        <taxon>Devosiaceae</taxon>
        <taxon>Pelagibacterium</taxon>
    </lineage>
</organism>
<dbReference type="Pfam" id="PF16477">
    <property type="entry name" value="DUF5054"/>
    <property type="match status" value="1"/>
</dbReference>
<comment type="caution">
    <text evidence="1">The sequence shown here is derived from an EMBL/GenBank/DDBJ whole genome shotgun (WGS) entry which is preliminary data.</text>
</comment>
<dbReference type="InterPro" id="IPR032482">
    <property type="entry name" value="DUF5054"/>
</dbReference>
<protein>
    <recommendedName>
        <fullName evidence="3">DUF5054 domain-containing protein</fullName>
    </recommendedName>
</protein>
<dbReference type="RefSeq" id="WP_127072125.1">
    <property type="nucleotide sequence ID" value="NZ_BMKB01000004.1"/>
</dbReference>
<dbReference type="SUPFAM" id="SSF88713">
    <property type="entry name" value="Glycoside hydrolase/deacetylase"/>
    <property type="match status" value="1"/>
</dbReference>